<dbReference type="InterPro" id="IPR001853">
    <property type="entry name" value="DSBA-like_thioredoxin_dom"/>
</dbReference>
<dbReference type="PANTHER" id="PTHR13887:SF14">
    <property type="entry name" value="DISULFIDE BOND FORMATION PROTEIN D"/>
    <property type="match status" value="1"/>
</dbReference>
<evidence type="ECO:0000256" key="1">
    <source>
        <dbReference type="ARBA" id="ARBA00022729"/>
    </source>
</evidence>
<protein>
    <submittedName>
        <fullName evidence="7">Outer membrane protein</fullName>
    </submittedName>
</protein>
<keyword evidence="4" id="KW-0676">Redox-active center</keyword>
<feature type="domain" description="Thioredoxin" evidence="6">
    <location>
        <begin position="66"/>
        <end position="252"/>
    </location>
</feature>
<evidence type="ECO:0000256" key="5">
    <source>
        <dbReference type="SAM" id="SignalP"/>
    </source>
</evidence>
<dbReference type="InterPro" id="IPR013766">
    <property type="entry name" value="Thioredoxin_domain"/>
</dbReference>
<evidence type="ECO:0000313" key="8">
    <source>
        <dbReference type="Proteomes" id="UP000321085"/>
    </source>
</evidence>
<dbReference type="PANTHER" id="PTHR13887">
    <property type="entry name" value="GLUTATHIONE S-TRANSFERASE KAPPA"/>
    <property type="match status" value="1"/>
</dbReference>
<dbReference type="EMBL" id="BJYU01000013">
    <property type="protein sequence ID" value="GEO13633.1"/>
    <property type="molecule type" value="Genomic_DNA"/>
</dbReference>
<name>A0A512BNV0_9HYPH</name>
<evidence type="ECO:0000313" key="7">
    <source>
        <dbReference type="EMBL" id="GEO13633.1"/>
    </source>
</evidence>
<sequence>MRFSFLKSCQAAALMGALVFAPAAIAQSPVFNDQQRQAIGEVVKDYLLKNPEVLTEVIAELEKRQAEAQRVAQSGALKETRQTLLNAPHSYVAGNPSGDVTLVEFFDYNCGYCKKALADVQSLVKSDSKLRVVLKDFPVLGPDSVEASRVALAARKQLQGEKLFDYHMKVMDSRGRVNGERALAVAKELGLDVARLQKDMESPEVRGALQENMGLGDKLGLTGTPAFIIGDEIIPGAVGVEPLKQVVANVRQCGKASC</sequence>
<dbReference type="PROSITE" id="PS51352">
    <property type="entry name" value="THIOREDOXIN_2"/>
    <property type="match status" value="1"/>
</dbReference>
<dbReference type="GO" id="GO:0016491">
    <property type="term" value="F:oxidoreductase activity"/>
    <property type="evidence" value="ECO:0007669"/>
    <property type="project" value="UniProtKB-KW"/>
</dbReference>
<dbReference type="Gene3D" id="3.40.30.10">
    <property type="entry name" value="Glutaredoxin"/>
    <property type="match status" value="1"/>
</dbReference>
<evidence type="ECO:0000256" key="4">
    <source>
        <dbReference type="ARBA" id="ARBA00023284"/>
    </source>
</evidence>
<feature type="signal peptide" evidence="5">
    <location>
        <begin position="1"/>
        <end position="26"/>
    </location>
</feature>
<organism evidence="7 8">
    <name type="scientific">Microvirga aerophila</name>
    <dbReference type="NCBI Taxonomy" id="670291"/>
    <lineage>
        <taxon>Bacteria</taxon>
        <taxon>Pseudomonadati</taxon>
        <taxon>Pseudomonadota</taxon>
        <taxon>Alphaproteobacteria</taxon>
        <taxon>Hyphomicrobiales</taxon>
        <taxon>Methylobacteriaceae</taxon>
        <taxon>Microvirga</taxon>
    </lineage>
</organism>
<keyword evidence="1 5" id="KW-0732">Signal</keyword>
<dbReference type="OrthoDB" id="9780147at2"/>
<keyword evidence="8" id="KW-1185">Reference proteome</keyword>
<gene>
    <name evidence="7" type="ORF">MAE02_13290</name>
</gene>
<keyword evidence="3" id="KW-1015">Disulfide bond</keyword>
<proteinExistence type="predicted"/>
<dbReference type="InterPro" id="IPR036249">
    <property type="entry name" value="Thioredoxin-like_sf"/>
</dbReference>
<dbReference type="Pfam" id="PF01323">
    <property type="entry name" value="DSBA"/>
    <property type="match status" value="1"/>
</dbReference>
<evidence type="ECO:0000256" key="2">
    <source>
        <dbReference type="ARBA" id="ARBA00023002"/>
    </source>
</evidence>
<comment type="caution">
    <text evidence="7">The sequence shown here is derived from an EMBL/GenBank/DDBJ whole genome shotgun (WGS) entry which is preliminary data.</text>
</comment>
<dbReference type="AlphaFoldDB" id="A0A512BNV0"/>
<reference evidence="7 8" key="1">
    <citation type="submission" date="2019-07" db="EMBL/GenBank/DDBJ databases">
        <title>Whole genome shotgun sequence of Microvirga aerophila NBRC 106136.</title>
        <authorList>
            <person name="Hosoyama A."/>
            <person name="Uohara A."/>
            <person name="Ohji S."/>
            <person name="Ichikawa N."/>
        </authorList>
    </citation>
    <scope>NUCLEOTIDE SEQUENCE [LARGE SCALE GENOMIC DNA]</scope>
    <source>
        <strain evidence="7 8">NBRC 106136</strain>
    </source>
</reference>
<keyword evidence="2" id="KW-0560">Oxidoreductase</keyword>
<evidence type="ECO:0000256" key="3">
    <source>
        <dbReference type="ARBA" id="ARBA00023157"/>
    </source>
</evidence>
<dbReference type="Proteomes" id="UP000321085">
    <property type="component" value="Unassembled WGS sequence"/>
</dbReference>
<dbReference type="CDD" id="cd03023">
    <property type="entry name" value="DsbA_Com1_like"/>
    <property type="match status" value="1"/>
</dbReference>
<dbReference type="RefSeq" id="WP_114185727.1">
    <property type="nucleotide sequence ID" value="NZ_BJYU01000013.1"/>
</dbReference>
<dbReference type="Pfam" id="PF18312">
    <property type="entry name" value="ScsC_N"/>
    <property type="match status" value="1"/>
</dbReference>
<dbReference type="SUPFAM" id="SSF52833">
    <property type="entry name" value="Thioredoxin-like"/>
    <property type="match status" value="1"/>
</dbReference>
<evidence type="ECO:0000259" key="6">
    <source>
        <dbReference type="PROSITE" id="PS51352"/>
    </source>
</evidence>
<dbReference type="InterPro" id="IPR041205">
    <property type="entry name" value="ScsC_N"/>
</dbReference>
<feature type="chain" id="PRO_5021807834" evidence="5">
    <location>
        <begin position="27"/>
        <end position="258"/>
    </location>
</feature>
<accession>A0A512BNV0</accession>